<evidence type="ECO:0000313" key="2">
    <source>
        <dbReference type="EMBL" id="CAI6373449.1"/>
    </source>
</evidence>
<feature type="compositionally biased region" description="Polar residues" evidence="1">
    <location>
        <begin position="25"/>
        <end position="50"/>
    </location>
</feature>
<dbReference type="EMBL" id="CARXXK010001098">
    <property type="protein sequence ID" value="CAI6373449.1"/>
    <property type="molecule type" value="Genomic_DNA"/>
</dbReference>
<organism evidence="2 3">
    <name type="scientific">Macrosiphum euphorbiae</name>
    <name type="common">potato aphid</name>
    <dbReference type="NCBI Taxonomy" id="13131"/>
    <lineage>
        <taxon>Eukaryota</taxon>
        <taxon>Metazoa</taxon>
        <taxon>Ecdysozoa</taxon>
        <taxon>Arthropoda</taxon>
        <taxon>Hexapoda</taxon>
        <taxon>Insecta</taxon>
        <taxon>Pterygota</taxon>
        <taxon>Neoptera</taxon>
        <taxon>Paraneoptera</taxon>
        <taxon>Hemiptera</taxon>
        <taxon>Sternorrhyncha</taxon>
        <taxon>Aphidomorpha</taxon>
        <taxon>Aphidoidea</taxon>
        <taxon>Aphididae</taxon>
        <taxon>Macrosiphini</taxon>
        <taxon>Macrosiphum</taxon>
    </lineage>
</organism>
<dbReference type="Proteomes" id="UP001160148">
    <property type="component" value="Unassembled WGS sequence"/>
</dbReference>
<evidence type="ECO:0000313" key="3">
    <source>
        <dbReference type="Proteomes" id="UP001160148"/>
    </source>
</evidence>
<evidence type="ECO:0000256" key="1">
    <source>
        <dbReference type="SAM" id="MobiDB-lite"/>
    </source>
</evidence>
<keyword evidence="3" id="KW-1185">Reference proteome</keyword>
<name>A0AAV0Y0W7_9HEMI</name>
<reference evidence="2 3" key="1">
    <citation type="submission" date="2023-01" db="EMBL/GenBank/DDBJ databases">
        <authorList>
            <person name="Whitehead M."/>
        </authorList>
    </citation>
    <scope>NUCLEOTIDE SEQUENCE [LARGE SCALE GENOMIC DNA]</scope>
</reference>
<sequence>MSKKPSNPLYANVSGVKYKREEPTTRNQPTYCNTVTNKMPQPSQGIYSNVNDHEKSNHMYSNIAKTGRPTYENTQYPLYDNLKPLGEDNIRSGPRPVRSSYSELLKAVSYKDGAKYYDNSSSQVNRQ</sequence>
<proteinExistence type="predicted"/>
<accession>A0AAV0Y0W7</accession>
<protein>
    <submittedName>
        <fullName evidence="2">Uncharacterized protein</fullName>
    </submittedName>
</protein>
<gene>
    <name evidence="2" type="ORF">MEUPH1_LOCUS27201</name>
</gene>
<feature type="region of interest" description="Disordered" evidence="1">
    <location>
        <begin position="1"/>
        <end position="52"/>
    </location>
</feature>
<dbReference type="AlphaFoldDB" id="A0AAV0Y0W7"/>
<comment type="caution">
    <text evidence="2">The sequence shown here is derived from an EMBL/GenBank/DDBJ whole genome shotgun (WGS) entry which is preliminary data.</text>
</comment>